<protein>
    <submittedName>
        <fullName evidence="1">Uncharacterized protein</fullName>
    </submittedName>
</protein>
<name>A0A0H2XDP0_BURMA</name>
<dbReference type="Proteomes" id="UP000006693">
    <property type="component" value="Chromosome 2"/>
</dbReference>
<accession>A0A0H2XDP0</accession>
<dbReference type="EMBL" id="CP000011">
    <property type="protein sequence ID" value="AAY59326.1"/>
    <property type="molecule type" value="Genomic_DNA"/>
</dbReference>
<dbReference type="KEGG" id="bma:BMAA1445"/>
<sequence length="73" mass="8156">MCSSECFRRGFASIPCWIPTSVSFESPAFDTTNFCTSRNNPMPFLEKVPATAGIASIARARREIHCKTITQRL</sequence>
<organism evidence="1 2">
    <name type="scientific">Burkholderia mallei (strain ATCC 23344)</name>
    <dbReference type="NCBI Taxonomy" id="243160"/>
    <lineage>
        <taxon>Bacteria</taxon>
        <taxon>Pseudomonadati</taxon>
        <taxon>Pseudomonadota</taxon>
        <taxon>Betaproteobacteria</taxon>
        <taxon>Burkholderiales</taxon>
        <taxon>Burkholderiaceae</taxon>
        <taxon>Burkholderia</taxon>
        <taxon>pseudomallei group</taxon>
    </lineage>
</organism>
<reference evidence="1 2" key="1">
    <citation type="journal article" date="2004" name="Proc. Natl. Acad. Sci. U.S.A.">
        <title>Structural flexibility in the Burkholderia mallei genome.</title>
        <authorList>
            <person name="Nierman W.C."/>
            <person name="DeShazer D."/>
            <person name="Kim H.S."/>
            <person name="Tettelin H."/>
            <person name="Nelson K.E."/>
            <person name="Feldblyum T."/>
            <person name="Ulrich R.L."/>
            <person name="Ronning C.M."/>
            <person name="Brinkac L.M."/>
            <person name="Daugherty S.C."/>
            <person name="Davidsen T.D."/>
            <person name="Deboy R.T."/>
            <person name="Dimitrov G."/>
            <person name="Dodson R.J."/>
            <person name="Durkin A.S."/>
            <person name="Gwinn M.L."/>
            <person name="Haft D.H."/>
            <person name="Khouri H."/>
            <person name="Kolonay J.F."/>
            <person name="Madupu R."/>
            <person name="Mohammoud Y."/>
            <person name="Nelson W.C."/>
            <person name="Radune D."/>
            <person name="Romero C.M."/>
            <person name="Sarria S."/>
            <person name="Selengut J."/>
            <person name="Shamblin C."/>
            <person name="Sullivan S.A."/>
            <person name="White O."/>
            <person name="Yu Y."/>
            <person name="Zafar N."/>
            <person name="Zhou L."/>
            <person name="Fraser C.M."/>
        </authorList>
    </citation>
    <scope>NUCLEOTIDE SEQUENCE [LARGE SCALE GENOMIC DNA]</scope>
    <source>
        <strain evidence="1 2">ATCC 23344</strain>
    </source>
</reference>
<dbReference type="AlphaFoldDB" id="A0A0H2XDP0"/>
<proteinExistence type="predicted"/>
<evidence type="ECO:0000313" key="2">
    <source>
        <dbReference type="Proteomes" id="UP000006693"/>
    </source>
</evidence>
<dbReference type="HOGENOM" id="CLU_2697520_0_0_4"/>
<gene>
    <name evidence="1" type="ordered locus">BMAA1445</name>
</gene>
<evidence type="ECO:0000313" key="1">
    <source>
        <dbReference type="EMBL" id="AAY59326.1"/>
    </source>
</evidence>
<keyword evidence="2" id="KW-1185">Reference proteome</keyword>